<evidence type="ECO:0000313" key="2">
    <source>
        <dbReference type="EMBL" id="CDC06113.1"/>
    </source>
</evidence>
<feature type="domain" description="Siphovirus-type tail component C-terminal" evidence="1">
    <location>
        <begin position="170"/>
        <end position="226"/>
    </location>
</feature>
<dbReference type="InterPro" id="IPR054738">
    <property type="entry name" value="Siphovirus-type_tail_C"/>
</dbReference>
<sequence>MGGITLYINHIPLSQFGGKLRANYTVSGSAVTADYYKPRDGNAFISLGSRIGLKTITLPFDLYGSSPRETKRNLSALDALCLSGKVELYLPDGFYYTSILQSIGVPQQITPSILSCSYVFLGIQHDKMVKAVSNGSLQAQGTLPKMDCILSASPSADAEKYVVAGITFTNVHQGDQIVIDGITKRILINGGPAAQRCDIIDFPYLVPGDNTVSCIDPVTVQYYPSYV</sequence>
<accession>R6N293</accession>
<name>R6N293_9FIRM</name>
<evidence type="ECO:0000313" key="3">
    <source>
        <dbReference type="Proteomes" id="UP000018168"/>
    </source>
</evidence>
<proteinExistence type="predicted"/>
<protein>
    <submittedName>
        <fullName evidence="2">Putative phage tail component domain protein</fullName>
    </submittedName>
</protein>
<reference evidence="2" key="1">
    <citation type="submission" date="2012-11" db="EMBL/GenBank/DDBJ databases">
        <title>Dependencies among metagenomic species, viruses, plasmids and units of genetic variation.</title>
        <authorList>
            <person name="Nielsen H.B."/>
            <person name="Almeida M."/>
            <person name="Juncker A.S."/>
            <person name="Rasmussen S."/>
            <person name="Li J."/>
            <person name="Sunagawa S."/>
            <person name="Plichta D."/>
            <person name="Gautier L."/>
            <person name="Le Chatelier E."/>
            <person name="Peletier E."/>
            <person name="Bonde I."/>
            <person name="Nielsen T."/>
            <person name="Manichanh C."/>
            <person name="Arumugam M."/>
            <person name="Batto J."/>
            <person name="Santos M.B.Q.D."/>
            <person name="Blom N."/>
            <person name="Borruel N."/>
            <person name="Burgdorf K.S."/>
            <person name="Boumezbeur F."/>
            <person name="Casellas F."/>
            <person name="Dore J."/>
            <person name="Guarner F."/>
            <person name="Hansen T."/>
            <person name="Hildebrand F."/>
            <person name="Kaas R.S."/>
            <person name="Kennedy S."/>
            <person name="Kristiansen K."/>
            <person name="Kultima J.R."/>
            <person name="Leonard P."/>
            <person name="Levenez F."/>
            <person name="Lund O."/>
            <person name="Moumen B."/>
            <person name="Le Paslier D."/>
            <person name="Pons N."/>
            <person name="Pedersen O."/>
            <person name="Prifti E."/>
            <person name="Qin J."/>
            <person name="Raes J."/>
            <person name="Tap J."/>
            <person name="Tims S."/>
            <person name="Ussery D.W."/>
            <person name="Yamada T."/>
            <person name="MetaHit consortium"/>
            <person name="Renault P."/>
            <person name="Sicheritz-Ponten T."/>
            <person name="Bork P."/>
            <person name="Wang J."/>
            <person name="Brunak S."/>
            <person name="Ehrlich S.D."/>
        </authorList>
    </citation>
    <scope>NUCLEOTIDE SEQUENCE [LARGE SCALE GENOMIC DNA]</scope>
</reference>
<evidence type="ECO:0000259" key="1">
    <source>
        <dbReference type="Pfam" id="PF22768"/>
    </source>
</evidence>
<comment type="caution">
    <text evidence="2">The sequence shown here is derived from an EMBL/GenBank/DDBJ whole genome shotgun (WGS) entry which is preliminary data.</text>
</comment>
<dbReference type="EMBL" id="CBEP010000143">
    <property type="protein sequence ID" value="CDC06113.1"/>
    <property type="molecule type" value="Genomic_DNA"/>
</dbReference>
<organism evidence="2 3">
    <name type="scientific">[Clostridium] leptum CAG:27</name>
    <dbReference type="NCBI Taxonomy" id="1263068"/>
    <lineage>
        <taxon>Bacteria</taxon>
        <taxon>Bacillati</taxon>
        <taxon>Bacillota</taxon>
        <taxon>Clostridia</taxon>
        <taxon>Eubacteriales</taxon>
        <taxon>Oscillospiraceae</taxon>
        <taxon>Oscillospiraceae incertae sedis</taxon>
    </lineage>
</organism>
<dbReference type="Pfam" id="PF22768">
    <property type="entry name" value="SPP1_Dit"/>
    <property type="match status" value="1"/>
</dbReference>
<gene>
    <name evidence="2" type="ORF">BN578_01290</name>
</gene>
<dbReference type="Proteomes" id="UP000018168">
    <property type="component" value="Unassembled WGS sequence"/>
</dbReference>
<dbReference type="AlphaFoldDB" id="R6N293"/>